<dbReference type="Proteomes" id="UP000838756">
    <property type="component" value="Unassembled WGS sequence"/>
</dbReference>
<reference evidence="2" key="1">
    <citation type="submission" date="2022-03" db="EMBL/GenBank/DDBJ databases">
        <authorList>
            <person name="Lindestad O."/>
        </authorList>
    </citation>
    <scope>NUCLEOTIDE SEQUENCE</scope>
</reference>
<protein>
    <submittedName>
        <fullName evidence="2">Jg27259 protein</fullName>
    </submittedName>
</protein>
<comment type="caution">
    <text evidence="2">The sequence shown here is derived from an EMBL/GenBank/DDBJ whole genome shotgun (WGS) entry which is preliminary data.</text>
</comment>
<sequence>MPAALGLRGCEVVAEFAVSYRHGGASRASAATTRVRTGLTRSSTASVAARQPLSLINPPAPADRRRPFASYFGRP</sequence>
<evidence type="ECO:0000313" key="3">
    <source>
        <dbReference type="Proteomes" id="UP000838756"/>
    </source>
</evidence>
<keyword evidence="3" id="KW-1185">Reference proteome</keyword>
<feature type="region of interest" description="Disordered" evidence="1">
    <location>
        <begin position="55"/>
        <end position="75"/>
    </location>
</feature>
<organism evidence="2 3">
    <name type="scientific">Pararge aegeria aegeria</name>
    <dbReference type="NCBI Taxonomy" id="348720"/>
    <lineage>
        <taxon>Eukaryota</taxon>
        <taxon>Metazoa</taxon>
        <taxon>Ecdysozoa</taxon>
        <taxon>Arthropoda</taxon>
        <taxon>Hexapoda</taxon>
        <taxon>Insecta</taxon>
        <taxon>Pterygota</taxon>
        <taxon>Neoptera</taxon>
        <taxon>Endopterygota</taxon>
        <taxon>Lepidoptera</taxon>
        <taxon>Glossata</taxon>
        <taxon>Ditrysia</taxon>
        <taxon>Papilionoidea</taxon>
        <taxon>Nymphalidae</taxon>
        <taxon>Satyrinae</taxon>
        <taxon>Satyrini</taxon>
        <taxon>Parargina</taxon>
        <taxon>Pararge</taxon>
    </lineage>
</organism>
<dbReference type="EMBL" id="CAKXAJ010025555">
    <property type="protein sequence ID" value="CAH2240864.1"/>
    <property type="molecule type" value="Genomic_DNA"/>
</dbReference>
<name>A0A8S4RUN3_9NEOP</name>
<gene>
    <name evidence="2" type="primary">jg27259</name>
    <name evidence="2" type="ORF">PAEG_LOCUS17348</name>
</gene>
<evidence type="ECO:0000256" key="1">
    <source>
        <dbReference type="SAM" id="MobiDB-lite"/>
    </source>
</evidence>
<dbReference type="AlphaFoldDB" id="A0A8S4RUN3"/>
<evidence type="ECO:0000313" key="2">
    <source>
        <dbReference type="EMBL" id="CAH2240864.1"/>
    </source>
</evidence>
<accession>A0A8S4RUN3</accession>
<proteinExistence type="predicted"/>